<accession>A0AAD7PYW6</accession>
<comment type="caution">
    <text evidence="1">The sequence shown here is derived from an EMBL/GenBank/DDBJ whole genome shotgun (WGS) entry which is preliminary data.</text>
</comment>
<evidence type="ECO:0000313" key="2">
    <source>
        <dbReference type="Proteomes" id="UP001163823"/>
    </source>
</evidence>
<gene>
    <name evidence="1" type="ORF">O6P43_009696</name>
</gene>
<evidence type="ECO:0000313" key="1">
    <source>
        <dbReference type="EMBL" id="KAJ7971705.1"/>
    </source>
</evidence>
<dbReference type="AlphaFoldDB" id="A0AAD7PYW6"/>
<reference evidence="1" key="1">
    <citation type="journal article" date="2023" name="Science">
        <title>Elucidation of the pathway for biosynthesis of saponin adjuvants from the soapbark tree.</title>
        <authorList>
            <person name="Reed J."/>
            <person name="Orme A."/>
            <person name="El-Demerdash A."/>
            <person name="Owen C."/>
            <person name="Martin L.B.B."/>
            <person name="Misra R.C."/>
            <person name="Kikuchi S."/>
            <person name="Rejzek M."/>
            <person name="Martin A.C."/>
            <person name="Harkess A."/>
            <person name="Leebens-Mack J."/>
            <person name="Louveau T."/>
            <person name="Stephenson M.J."/>
            <person name="Osbourn A."/>
        </authorList>
    </citation>
    <scope>NUCLEOTIDE SEQUENCE</scope>
    <source>
        <strain evidence="1">S10</strain>
    </source>
</reference>
<protein>
    <submittedName>
        <fullName evidence="1">Retrovirus-related Pol polyprotein</fullName>
    </submittedName>
</protein>
<organism evidence="1 2">
    <name type="scientific">Quillaja saponaria</name>
    <name type="common">Soap bark tree</name>
    <dbReference type="NCBI Taxonomy" id="32244"/>
    <lineage>
        <taxon>Eukaryota</taxon>
        <taxon>Viridiplantae</taxon>
        <taxon>Streptophyta</taxon>
        <taxon>Embryophyta</taxon>
        <taxon>Tracheophyta</taxon>
        <taxon>Spermatophyta</taxon>
        <taxon>Magnoliopsida</taxon>
        <taxon>eudicotyledons</taxon>
        <taxon>Gunneridae</taxon>
        <taxon>Pentapetalae</taxon>
        <taxon>rosids</taxon>
        <taxon>fabids</taxon>
        <taxon>Fabales</taxon>
        <taxon>Quillajaceae</taxon>
        <taxon>Quillaja</taxon>
    </lineage>
</organism>
<sequence length="121" mass="14035">MDDAFVDVVMALQAVPYKYGEVFHNLPISHKKLLPFVLYALVLELKPLPDHLKYMFLDENNTLPVIIVKNLTDVQEERLVRVLRGHKIAIGWTLVDIKGISPSMCMHRILLEENRKPTREM</sequence>
<dbReference type="EMBL" id="JARAOO010000004">
    <property type="protein sequence ID" value="KAJ7971705.1"/>
    <property type="molecule type" value="Genomic_DNA"/>
</dbReference>
<dbReference type="KEGG" id="qsa:O6P43_009696"/>
<name>A0AAD7PYW6_QUISA</name>
<dbReference type="Proteomes" id="UP001163823">
    <property type="component" value="Chromosome 4"/>
</dbReference>
<keyword evidence="2" id="KW-1185">Reference proteome</keyword>
<proteinExistence type="predicted"/>